<comment type="caution">
    <text evidence="2">The sequence shown here is derived from an EMBL/GenBank/DDBJ whole genome shotgun (WGS) entry which is preliminary data.</text>
</comment>
<evidence type="ECO:0000313" key="3">
    <source>
        <dbReference type="Proteomes" id="UP001153148"/>
    </source>
</evidence>
<keyword evidence="3" id="KW-1185">Reference proteome</keyword>
<protein>
    <recommendedName>
        <fullName evidence="4">C2H2-type domain-containing protein</fullName>
    </recommendedName>
</protein>
<evidence type="ECO:0000313" key="2">
    <source>
        <dbReference type="EMBL" id="CAG2053267.1"/>
    </source>
</evidence>
<dbReference type="Proteomes" id="UP001153148">
    <property type="component" value="Unassembled WGS sequence"/>
</dbReference>
<gene>
    <name evidence="2" type="ORF">TPAB3V08_LOCUS326</name>
</gene>
<evidence type="ECO:0000256" key="1">
    <source>
        <dbReference type="SAM" id="MobiDB-lite"/>
    </source>
</evidence>
<accession>A0ABN7NF77</accession>
<name>A0ABN7NF77_TIMPD</name>
<sequence>MLNNFYRVLTKIRIRIKTLLTDQSDTLAMISYEPQTYGYRDHNLTLEDDSLHKENSVGNFKHSIEAQTQVVPKSKSRGDLVKRKNARHSLATERKVRCGVRSCVYKFTSEKMCAFHMNCHATDENTSKDFQCVSCSERIGNTAYELVINLVISQKCAYICLFSSSQASNLSPKSPLYTPPKPEAPNLLDQRSTCTR</sequence>
<evidence type="ECO:0008006" key="4">
    <source>
        <dbReference type="Google" id="ProtNLM"/>
    </source>
</evidence>
<organism evidence="2 3">
    <name type="scientific">Timema podura</name>
    <name type="common">Walking stick</name>
    <dbReference type="NCBI Taxonomy" id="61482"/>
    <lineage>
        <taxon>Eukaryota</taxon>
        <taxon>Metazoa</taxon>
        <taxon>Ecdysozoa</taxon>
        <taxon>Arthropoda</taxon>
        <taxon>Hexapoda</taxon>
        <taxon>Insecta</taxon>
        <taxon>Pterygota</taxon>
        <taxon>Neoptera</taxon>
        <taxon>Polyneoptera</taxon>
        <taxon>Phasmatodea</taxon>
        <taxon>Timematodea</taxon>
        <taxon>Timematoidea</taxon>
        <taxon>Timematidae</taxon>
        <taxon>Timema</taxon>
    </lineage>
</organism>
<proteinExistence type="predicted"/>
<dbReference type="EMBL" id="CAJPIN010000249">
    <property type="protein sequence ID" value="CAG2053267.1"/>
    <property type="molecule type" value="Genomic_DNA"/>
</dbReference>
<feature type="region of interest" description="Disordered" evidence="1">
    <location>
        <begin position="167"/>
        <end position="196"/>
    </location>
</feature>
<reference evidence="2" key="1">
    <citation type="submission" date="2021-03" db="EMBL/GenBank/DDBJ databases">
        <authorList>
            <person name="Tran Van P."/>
        </authorList>
    </citation>
    <scope>NUCLEOTIDE SEQUENCE</scope>
</reference>